<evidence type="ECO:0008006" key="3">
    <source>
        <dbReference type="Google" id="ProtNLM"/>
    </source>
</evidence>
<accession>A0A8K0SD60</accession>
<dbReference type="Proteomes" id="UP000813444">
    <property type="component" value="Unassembled WGS sequence"/>
</dbReference>
<keyword evidence="2" id="KW-1185">Reference proteome</keyword>
<gene>
    <name evidence="1" type="ORF">B0I35DRAFT_446713</name>
</gene>
<protein>
    <recommendedName>
        <fullName evidence="3">Heterokaryon incompatibility domain-containing protein</fullName>
    </recommendedName>
</protein>
<dbReference type="EMBL" id="JAGPNK010000033">
    <property type="protein sequence ID" value="KAH7303510.1"/>
    <property type="molecule type" value="Genomic_DNA"/>
</dbReference>
<evidence type="ECO:0000313" key="2">
    <source>
        <dbReference type="Proteomes" id="UP000813444"/>
    </source>
</evidence>
<dbReference type="PANTHER" id="PTHR39596:SF2">
    <property type="entry name" value="HET DOMAIN PROTEIN (AFU_ORTHOLOGUE AFUA_1G17550)-RELATED"/>
    <property type="match status" value="1"/>
</dbReference>
<reference evidence="1" key="1">
    <citation type="journal article" date="2021" name="Nat. Commun.">
        <title>Genetic determinants of endophytism in the Arabidopsis root mycobiome.</title>
        <authorList>
            <person name="Mesny F."/>
            <person name="Miyauchi S."/>
            <person name="Thiergart T."/>
            <person name="Pickel B."/>
            <person name="Atanasova L."/>
            <person name="Karlsson M."/>
            <person name="Huettel B."/>
            <person name="Barry K.W."/>
            <person name="Haridas S."/>
            <person name="Chen C."/>
            <person name="Bauer D."/>
            <person name="Andreopoulos W."/>
            <person name="Pangilinan J."/>
            <person name="LaButti K."/>
            <person name="Riley R."/>
            <person name="Lipzen A."/>
            <person name="Clum A."/>
            <person name="Drula E."/>
            <person name="Henrissat B."/>
            <person name="Kohler A."/>
            <person name="Grigoriev I.V."/>
            <person name="Martin F.M."/>
            <person name="Hacquard S."/>
        </authorList>
    </citation>
    <scope>NUCLEOTIDE SEQUENCE</scope>
    <source>
        <strain evidence="1">MPI-CAGE-CH-0235</strain>
    </source>
</reference>
<dbReference type="OrthoDB" id="20872at2759"/>
<dbReference type="PANTHER" id="PTHR39596">
    <property type="match status" value="1"/>
</dbReference>
<dbReference type="AlphaFoldDB" id="A0A8K0SD60"/>
<evidence type="ECO:0000313" key="1">
    <source>
        <dbReference type="EMBL" id="KAH7303510.1"/>
    </source>
</evidence>
<name>A0A8K0SD60_9HYPO</name>
<sequence>MTPSSVADAHQYLGMVSSFQNNIYGHSDARRFDTLVGPPTPFEEAPSCSNSEVWPGIWLVRPGIRSAPAHQPGRFQLGVIPLLGILCQKSRVRHCRGSVCVENKEAMDRIAPRCGWKSFRDWALVAMSCQATCRTCSNSRTDLVHAHLANAVMTCVDILGSSKDFPEQFSEYRGYGEEAITDLVGISNIVHWMATIQFSLGIPMGFEKWDHHFLPTEVTLASSIRGLEKASHLTICKAQLWNVVSLADRTLTDLPDIVDVLNESKVLTHDHDGRHRHCTPSRCQVNSMNTARVGQIHKCSDPTKCTLHKFELTILLSAVMQEKSTAWLLDITQPRLAAASEKYIAISHVWSDGTGVGLEGHGRVNNCLRAYFSKLAQRLGCIAVWWDTLSIPLDDRARNQALRKMHDNYAHAEHTVVHDTYLLGISYADPGTACLAIVLSPWFTRGWTALELAMSNTVKVLFKGVDSMTPDIKDLDADILADSPSTSSRTHWLASCMIRRVRRHGNFSHISDLLATMRPRTTSWLRDRTIITGLLARVSWEHDDDESQIIRKIIVHLGSLPYKSLLHGQPTMFGLGPFSWCPASFDEMPIDIGTDMNGDLSHPEGNRSLQVDKTGAITGLWSCRAIDGEEIRRGALQPYGRHPETILKIHAALMHWEHCLLLQGIGQTNNDEPLLLATTFGLEEDEAFSAIIDCQYAGAVVLGRQDQGRRDSEWDDTEPWGCYSIRFGKDHESSPDSGNRNAAQLLEEADDMEFAYVQHKRGLSEMGPWNPAFKFNVYDQPSEETIAKADHATLQAHLFQATDTVRVGAMRHLIRRGAEPTPLYEDELQAPAFVKLRTLGSAFIDVGLRAQGNEIYDRATTLMFRQVNLAESLSTSEAEAFESIFLSQGRKNLAQQMYERIREESDEKFPGHRFMKRYGIAKLSQLNAR</sequence>
<comment type="caution">
    <text evidence="1">The sequence shown here is derived from an EMBL/GenBank/DDBJ whole genome shotgun (WGS) entry which is preliminary data.</text>
</comment>
<proteinExistence type="predicted"/>
<organism evidence="1 2">
    <name type="scientific">Stachybotrys elegans</name>
    <dbReference type="NCBI Taxonomy" id="80388"/>
    <lineage>
        <taxon>Eukaryota</taxon>
        <taxon>Fungi</taxon>
        <taxon>Dikarya</taxon>
        <taxon>Ascomycota</taxon>
        <taxon>Pezizomycotina</taxon>
        <taxon>Sordariomycetes</taxon>
        <taxon>Hypocreomycetidae</taxon>
        <taxon>Hypocreales</taxon>
        <taxon>Stachybotryaceae</taxon>
        <taxon>Stachybotrys</taxon>
    </lineage>
</organism>